<keyword evidence="12" id="KW-0460">Magnesium</keyword>
<proteinExistence type="inferred from homology"/>
<comment type="similarity">
    <text evidence="1 10">Belongs to the aminoglycoside phosphotransferase family.</text>
</comment>
<keyword evidence="8 10" id="KW-0046">Antibiotic resistance</keyword>
<dbReference type="STRING" id="46914.JP75_07250"/>
<protein>
    <recommendedName>
        <fullName evidence="3">Aminoglycoside 3'-phosphotransferase</fullName>
        <ecNumber evidence="2">2.7.1.95</ecNumber>
    </recommendedName>
</protein>
<feature type="domain" description="Aminoglycoside phosphotransferase" evidence="13">
    <location>
        <begin position="19"/>
        <end position="248"/>
    </location>
</feature>
<feature type="active site" description="Proton acceptor" evidence="11">
    <location>
        <position position="184"/>
    </location>
</feature>
<feature type="binding site" evidence="12">
    <location>
        <position position="189"/>
    </location>
    <ligand>
        <name>Mg(2+)</name>
        <dbReference type="ChEBI" id="CHEBI:18420"/>
    </ligand>
</feature>
<dbReference type="GO" id="GO:0005524">
    <property type="term" value="F:ATP binding"/>
    <property type="evidence" value="ECO:0007669"/>
    <property type="project" value="UniProtKB-KW"/>
</dbReference>
<dbReference type="Gene3D" id="3.30.200.20">
    <property type="entry name" value="Phosphorylase Kinase, domain 1"/>
    <property type="match status" value="1"/>
</dbReference>
<dbReference type="Gene3D" id="3.90.1200.10">
    <property type="match status" value="1"/>
</dbReference>
<dbReference type="GO" id="GO:0008910">
    <property type="term" value="F:kanamycin kinase activity"/>
    <property type="evidence" value="ECO:0007669"/>
    <property type="project" value="UniProtKB-EC"/>
</dbReference>
<comment type="caution">
    <text evidence="14">The sequence shown here is derived from an EMBL/GenBank/DDBJ whole genome shotgun (WGS) entry which is preliminary data.</text>
</comment>
<dbReference type="InterPro" id="IPR011009">
    <property type="entry name" value="Kinase-like_dom_sf"/>
</dbReference>
<keyword evidence="12" id="KW-0479">Metal-binding</keyword>
<dbReference type="PIRSF" id="PIRSF000706">
    <property type="entry name" value="Kanamycin_kin"/>
    <property type="match status" value="1"/>
</dbReference>
<comment type="catalytic activity">
    <reaction evidence="9">
        <text>kanamycin A + ATP = kanamycin 3'-phosphate + ADP + H(+)</text>
        <dbReference type="Rhea" id="RHEA:24256"/>
        <dbReference type="ChEBI" id="CHEBI:15378"/>
        <dbReference type="ChEBI" id="CHEBI:30616"/>
        <dbReference type="ChEBI" id="CHEBI:57909"/>
        <dbReference type="ChEBI" id="CHEBI:58214"/>
        <dbReference type="ChEBI" id="CHEBI:456216"/>
        <dbReference type="EC" id="2.7.1.95"/>
    </reaction>
</comment>
<keyword evidence="6 10" id="KW-0418">Kinase</keyword>
<dbReference type="Pfam" id="PF01636">
    <property type="entry name" value="APH"/>
    <property type="match status" value="1"/>
</dbReference>
<keyword evidence="7 10" id="KW-0067">ATP-binding</keyword>
<sequence length="257" mass="28941">MNPRERLPHQLKSLQAREWEPVTIGESQASVWRIPMGESALFLKAEPAHDLDEMGDELLRLDYLAEMGFPAPRVVDHVIGDDFNWLLMTAVKGRDLTHLGDEPQVLIQVLADGLKRLHALDPANCPFDHSLDLRLRDAEANVMAGRIDETDFDDERMGWTAQQVFDWLASNRPEETNRVVTHGDACLPNFLADGTRFGGVVDCARLGVADRWQDLALACRSLEFNGGENYVADFLAAYGAEFDAERYAYYCALDELF</sequence>
<reference evidence="14 15" key="1">
    <citation type="submission" date="2014-08" db="EMBL/GenBank/DDBJ databases">
        <authorList>
            <person name="Hassan Y.I."/>
            <person name="Lepp D."/>
            <person name="Zhou T."/>
        </authorList>
    </citation>
    <scope>NUCLEOTIDE SEQUENCE [LARGE SCALE GENOMIC DNA]</scope>
    <source>
        <strain evidence="14 15">IFO13584</strain>
    </source>
</reference>
<dbReference type="Proteomes" id="UP000028981">
    <property type="component" value="Unassembled WGS sequence"/>
</dbReference>
<dbReference type="NCBIfam" id="NF033068">
    <property type="entry name" value="APH_3p"/>
    <property type="match status" value="1"/>
</dbReference>
<evidence type="ECO:0000259" key="13">
    <source>
        <dbReference type="Pfam" id="PF01636"/>
    </source>
</evidence>
<evidence type="ECO:0000313" key="15">
    <source>
        <dbReference type="Proteomes" id="UP000028981"/>
    </source>
</evidence>
<keyword evidence="15" id="KW-1185">Reference proteome</keyword>
<dbReference type="AlphaFoldDB" id="A0A087M4N7"/>
<evidence type="ECO:0000256" key="10">
    <source>
        <dbReference type="PIRNR" id="PIRNR000706"/>
    </source>
</evidence>
<evidence type="ECO:0000256" key="3">
    <source>
        <dbReference type="ARBA" id="ARBA00017903"/>
    </source>
</evidence>
<dbReference type="InterPro" id="IPR002575">
    <property type="entry name" value="Aminoglycoside_PTrfase"/>
</dbReference>
<gene>
    <name evidence="14" type="ORF">JP75_07250</name>
</gene>
<evidence type="ECO:0000256" key="9">
    <source>
        <dbReference type="ARBA" id="ARBA00048925"/>
    </source>
</evidence>
<evidence type="ECO:0000256" key="4">
    <source>
        <dbReference type="ARBA" id="ARBA00022679"/>
    </source>
</evidence>
<dbReference type="InterPro" id="IPR024165">
    <property type="entry name" value="Kan/Strep_kinase"/>
</dbReference>
<evidence type="ECO:0000256" key="2">
    <source>
        <dbReference type="ARBA" id="ARBA00012193"/>
    </source>
</evidence>
<evidence type="ECO:0000256" key="7">
    <source>
        <dbReference type="ARBA" id="ARBA00022840"/>
    </source>
</evidence>
<name>A0A087M4N7_9HYPH</name>
<evidence type="ECO:0000313" key="14">
    <source>
        <dbReference type="EMBL" id="KFL31840.1"/>
    </source>
</evidence>
<evidence type="ECO:0000256" key="12">
    <source>
        <dbReference type="PIRSR" id="PIRSR000706-2"/>
    </source>
</evidence>
<dbReference type="GO" id="GO:0046872">
    <property type="term" value="F:metal ion binding"/>
    <property type="evidence" value="ECO:0007669"/>
    <property type="project" value="UniProtKB-KW"/>
</dbReference>
<dbReference type="SUPFAM" id="SSF56112">
    <property type="entry name" value="Protein kinase-like (PK-like)"/>
    <property type="match status" value="1"/>
</dbReference>
<evidence type="ECO:0000256" key="5">
    <source>
        <dbReference type="ARBA" id="ARBA00022741"/>
    </source>
</evidence>
<dbReference type="PANTHER" id="PTHR21310">
    <property type="entry name" value="AMINOGLYCOSIDE PHOSPHOTRANSFERASE-RELATED-RELATED"/>
    <property type="match status" value="1"/>
</dbReference>
<keyword evidence="5 10" id="KW-0547">Nucleotide-binding</keyword>
<evidence type="ECO:0000256" key="11">
    <source>
        <dbReference type="PIRSR" id="PIRSR000706-1"/>
    </source>
</evidence>
<evidence type="ECO:0000256" key="1">
    <source>
        <dbReference type="ARBA" id="ARBA00006219"/>
    </source>
</evidence>
<dbReference type="InterPro" id="IPR051678">
    <property type="entry name" value="AGP_Transferase"/>
</dbReference>
<dbReference type="CDD" id="cd05150">
    <property type="entry name" value="APH"/>
    <property type="match status" value="1"/>
</dbReference>
<dbReference type="EMBL" id="JQGC01000005">
    <property type="protein sequence ID" value="KFL31840.1"/>
    <property type="molecule type" value="Genomic_DNA"/>
</dbReference>
<organism evidence="14 15">
    <name type="scientific">Devosia riboflavina</name>
    <dbReference type="NCBI Taxonomy" id="46914"/>
    <lineage>
        <taxon>Bacteria</taxon>
        <taxon>Pseudomonadati</taxon>
        <taxon>Pseudomonadota</taxon>
        <taxon>Alphaproteobacteria</taxon>
        <taxon>Hyphomicrobiales</taxon>
        <taxon>Devosiaceae</taxon>
        <taxon>Devosia</taxon>
    </lineage>
</organism>
<keyword evidence="4 10" id="KW-0808">Transferase</keyword>
<dbReference type="GO" id="GO:0046677">
    <property type="term" value="P:response to antibiotic"/>
    <property type="evidence" value="ECO:0007669"/>
    <property type="project" value="UniProtKB-KW"/>
</dbReference>
<dbReference type="OrthoDB" id="3806873at2"/>
<feature type="binding site" evidence="12">
    <location>
        <position position="202"/>
    </location>
    <ligand>
        <name>Mg(2+)</name>
        <dbReference type="ChEBI" id="CHEBI:18420"/>
    </ligand>
</feature>
<accession>A0A087M4N7</accession>
<evidence type="ECO:0000256" key="8">
    <source>
        <dbReference type="ARBA" id="ARBA00023251"/>
    </source>
</evidence>
<evidence type="ECO:0000256" key="6">
    <source>
        <dbReference type="ARBA" id="ARBA00022777"/>
    </source>
</evidence>
<dbReference type="RefSeq" id="WP_035080955.1">
    <property type="nucleotide sequence ID" value="NZ_JQGC01000005.1"/>
</dbReference>
<dbReference type="PANTHER" id="PTHR21310:SF41">
    <property type="entry name" value="3'-PHOSPHOTRANSFERASE, PUTATIVE-RELATED"/>
    <property type="match status" value="1"/>
</dbReference>
<dbReference type="EC" id="2.7.1.95" evidence="2"/>